<dbReference type="PANTHER" id="PTHR48029">
    <property type="entry name" value="NUCLEOLAR PROTEIN 8"/>
    <property type="match status" value="1"/>
</dbReference>
<feature type="region of interest" description="Disordered" evidence="3">
    <location>
        <begin position="443"/>
        <end position="473"/>
    </location>
</feature>
<feature type="compositionally biased region" description="Acidic residues" evidence="3">
    <location>
        <begin position="356"/>
        <end position="365"/>
    </location>
</feature>
<dbReference type="Gene3D" id="3.30.70.330">
    <property type="match status" value="1"/>
</dbReference>
<evidence type="ECO:0000256" key="2">
    <source>
        <dbReference type="PROSITE-ProRule" id="PRU00176"/>
    </source>
</evidence>
<reference evidence="7" key="1">
    <citation type="journal article" date="2018" name="Nat. Microbiol.">
        <title>Leveraging single-cell genomics to expand the fungal tree of life.</title>
        <authorList>
            <person name="Ahrendt S.R."/>
            <person name="Quandt C.A."/>
            <person name="Ciobanu D."/>
            <person name="Clum A."/>
            <person name="Salamov A."/>
            <person name="Andreopoulos B."/>
            <person name="Cheng J.F."/>
            <person name="Woyke T."/>
            <person name="Pelin A."/>
            <person name="Henrissat B."/>
            <person name="Reynolds N.K."/>
            <person name="Benny G.L."/>
            <person name="Smith M.E."/>
            <person name="James T.Y."/>
            <person name="Grigoriev I.V."/>
        </authorList>
    </citation>
    <scope>NUCLEOTIDE SEQUENCE [LARGE SCALE GENOMIC DNA]</scope>
    <source>
        <strain evidence="7">RSA 468</strain>
    </source>
</reference>
<dbReference type="EMBL" id="ML003352">
    <property type="protein sequence ID" value="RKP34121.1"/>
    <property type="molecule type" value="Genomic_DNA"/>
</dbReference>
<dbReference type="SUPFAM" id="SSF54928">
    <property type="entry name" value="RNA-binding domain, RBD"/>
    <property type="match status" value="1"/>
</dbReference>
<sequence>MYTDHTLSGSSHFLILSLLVYIATMVKRSNKRKRDGESAEAKRLYVGGLAEAISDGDLGNKFKTYGEVTGVEIKRDNLTGLHRGFGFVDIKITPSQLAHCVRTLHNARWLKKDLIVQVSKQSVLSKVTLERDASTLPEKPVKRNKAKLTNPSQPVIEEAADMSLVTDDNAQDRKGWEQSRYGRAVARMRMEKPDGTYITYDPTKYKSNLVKLSGRDVDSALPIGSLPWSIDDQLETPAHRASSELTATKNPDVPSAVPSMSSTESQAHPRTDSKKLTQEERIKAAELKRVESLARRSESKFSQRQVIQQALRTADGGPQSGPSKNKVVFEKDSSDDDDSDVVTETGHAKVPTRVDTEDDYDSSDDDSPRPDQPGFDAAAAAKDPRFQLDQPLFGGKRKASPESQEESKRRAGDVSDANSDTEGNFNLAADRAQAQDVLRAMFSESKDGKESSRASWGVGDDPATMAAEADGPTQEAVESHYLYWKPMVRFDPDAPDCTDLLLPGAMEEEEEEKEEAELMAKSSAANAVDPSLPPPKFENKPLPAVDTARKFAIQSDLRSLFGRSETRGDEGESEDAGGLGFSLLAGVDDDDFTDLPVEVVEKTETQEPGWQGTKGRTDKTAANDIETQRILPNFMFFFHHNNTNLADRSYYQENETKSIFPVPEDIIDPFV</sequence>
<evidence type="ECO:0000256" key="1">
    <source>
        <dbReference type="ARBA" id="ARBA00022884"/>
    </source>
</evidence>
<feature type="domain" description="RRM" evidence="5">
    <location>
        <begin position="42"/>
        <end position="121"/>
    </location>
</feature>
<dbReference type="PROSITE" id="PS50102">
    <property type="entry name" value="RRM"/>
    <property type="match status" value="1"/>
</dbReference>
<feature type="compositionally biased region" description="Acidic residues" evidence="3">
    <location>
        <begin position="507"/>
        <end position="517"/>
    </location>
</feature>
<accession>A0A4P9ZNE7</accession>
<evidence type="ECO:0000313" key="7">
    <source>
        <dbReference type="Proteomes" id="UP000268162"/>
    </source>
</evidence>
<feature type="compositionally biased region" description="Basic and acidic residues" evidence="3">
    <location>
        <begin position="291"/>
        <end position="301"/>
    </location>
</feature>
<evidence type="ECO:0000313" key="6">
    <source>
        <dbReference type="EMBL" id="RKP34121.1"/>
    </source>
</evidence>
<proteinExistence type="predicted"/>
<feature type="compositionally biased region" description="Polar residues" evidence="3">
    <location>
        <begin position="302"/>
        <end position="311"/>
    </location>
</feature>
<feature type="region of interest" description="Disordered" evidence="3">
    <location>
        <begin position="507"/>
        <end position="542"/>
    </location>
</feature>
<gene>
    <name evidence="6" type="ORF">BJ085DRAFT_32878</name>
</gene>
<name>A0A4P9ZNE7_9FUNG</name>
<evidence type="ECO:0000256" key="3">
    <source>
        <dbReference type="SAM" id="MobiDB-lite"/>
    </source>
</evidence>
<evidence type="ECO:0000256" key="4">
    <source>
        <dbReference type="SAM" id="Phobius"/>
    </source>
</evidence>
<evidence type="ECO:0000259" key="5">
    <source>
        <dbReference type="PROSITE" id="PS50102"/>
    </source>
</evidence>
<dbReference type="InterPro" id="IPR035979">
    <property type="entry name" value="RBD_domain_sf"/>
</dbReference>
<keyword evidence="4" id="KW-1133">Transmembrane helix</keyword>
<keyword evidence="1 2" id="KW-0694">RNA-binding</keyword>
<protein>
    <recommendedName>
        <fullName evidence="5">RRM domain-containing protein</fullName>
    </recommendedName>
</protein>
<dbReference type="GO" id="GO:0003723">
    <property type="term" value="F:RNA binding"/>
    <property type="evidence" value="ECO:0007669"/>
    <property type="project" value="UniProtKB-UniRule"/>
</dbReference>
<dbReference type="STRING" id="215637.A0A4P9ZNE7"/>
<dbReference type="InterPro" id="IPR012677">
    <property type="entry name" value="Nucleotide-bd_a/b_plait_sf"/>
</dbReference>
<feature type="transmembrane region" description="Helical" evidence="4">
    <location>
        <begin position="6"/>
        <end position="24"/>
    </location>
</feature>
<feature type="region of interest" description="Disordered" evidence="3">
    <location>
        <begin position="291"/>
        <end position="428"/>
    </location>
</feature>
<dbReference type="PANTHER" id="PTHR48029:SF1">
    <property type="entry name" value="NUCLEOLAR PROTEIN 8"/>
    <property type="match status" value="1"/>
</dbReference>
<dbReference type="Pfam" id="PF00076">
    <property type="entry name" value="RRM_1"/>
    <property type="match status" value="1"/>
</dbReference>
<organism evidence="6 7">
    <name type="scientific">Dimargaris cristalligena</name>
    <dbReference type="NCBI Taxonomy" id="215637"/>
    <lineage>
        <taxon>Eukaryota</taxon>
        <taxon>Fungi</taxon>
        <taxon>Fungi incertae sedis</taxon>
        <taxon>Zoopagomycota</taxon>
        <taxon>Kickxellomycotina</taxon>
        <taxon>Dimargaritomycetes</taxon>
        <taxon>Dimargaritales</taxon>
        <taxon>Dimargaritaceae</taxon>
        <taxon>Dimargaris</taxon>
    </lineage>
</organism>
<dbReference type="SMART" id="SM00360">
    <property type="entry name" value="RRM"/>
    <property type="match status" value="1"/>
</dbReference>
<keyword evidence="7" id="KW-1185">Reference proteome</keyword>
<dbReference type="Proteomes" id="UP000268162">
    <property type="component" value="Unassembled WGS sequence"/>
</dbReference>
<keyword evidence="4" id="KW-0472">Membrane</keyword>
<dbReference type="AlphaFoldDB" id="A0A4P9ZNE7"/>
<feature type="compositionally biased region" description="Basic and acidic residues" evidence="3">
    <location>
        <begin position="267"/>
        <end position="279"/>
    </location>
</feature>
<dbReference type="InterPro" id="IPR000504">
    <property type="entry name" value="RRM_dom"/>
</dbReference>
<feature type="region of interest" description="Disordered" evidence="3">
    <location>
        <begin position="241"/>
        <end position="279"/>
    </location>
</feature>
<keyword evidence="4" id="KW-0812">Transmembrane</keyword>